<keyword evidence="3" id="KW-1185">Reference proteome</keyword>
<organism evidence="2 3">
    <name type="scientific">Ophiobolus disseminans</name>
    <dbReference type="NCBI Taxonomy" id="1469910"/>
    <lineage>
        <taxon>Eukaryota</taxon>
        <taxon>Fungi</taxon>
        <taxon>Dikarya</taxon>
        <taxon>Ascomycota</taxon>
        <taxon>Pezizomycotina</taxon>
        <taxon>Dothideomycetes</taxon>
        <taxon>Pleosporomycetidae</taxon>
        <taxon>Pleosporales</taxon>
        <taxon>Pleosporineae</taxon>
        <taxon>Phaeosphaeriaceae</taxon>
        <taxon>Ophiobolus</taxon>
    </lineage>
</organism>
<reference evidence="2" key="1">
    <citation type="journal article" date="2020" name="Stud. Mycol.">
        <title>101 Dothideomycetes genomes: a test case for predicting lifestyles and emergence of pathogens.</title>
        <authorList>
            <person name="Haridas S."/>
            <person name="Albert R."/>
            <person name="Binder M."/>
            <person name="Bloem J."/>
            <person name="Labutti K."/>
            <person name="Salamov A."/>
            <person name="Andreopoulos B."/>
            <person name="Baker S."/>
            <person name="Barry K."/>
            <person name="Bills G."/>
            <person name="Bluhm B."/>
            <person name="Cannon C."/>
            <person name="Castanera R."/>
            <person name="Culley D."/>
            <person name="Daum C."/>
            <person name="Ezra D."/>
            <person name="Gonzalez J."/>
            <person name="Henrissat B."/>
            <person name="Kuo A."/>
            <person name="Liang C."/>
            <person name="Lipzen A."/>
            <person name="Lutzoni F."/>
            <person name="Magnuson J."/>
            <person name="Mondo S."/>
            <person name="Nolan M."/>
            <person name="Ohm R."/>
            <person name="Pangilinan J."/>
            <person name="Park H.-J."/>
            <person name="Ramirez L."/>
            <person name="Alfaro M."/>
            <person name="Sun H."/>
            <person name="Tritt A."/>
            <person name="Yoshinaga Y."/>
            <person name="Zwiers L.-H."/>
            <person name="Turgeon B."/>
            <person name="Goodwin S."/>
            <person name="Spatafora J."/>
            <person name="Crous P."/>
            <person name="Grigoriev I."/>
        </authorList>
    </citation>
    <scope>NUCLEOTIDE SEQUENCE</scope>
    <source>
        <strain evidence="2">CBS 113818</strain>
    </source>
</reference>
<dbReference type="InterPro" id="IPR025676">
    <property type="entry name" value="Clr5_dom"/>
</dbReference>
<dbReference type="Proteomes" id="UP000799424">
    <property type="component" value="Unassembled WGS sequence"/>
</dbReference>
<name>A0A6A7A836_9PLEO</name>
<gene>
    <name evidence="2" type="ORF">CC86DRAFT_347233</name>
</gene>
<evidence type="ECO:0000313" key="2">
    <source>
        <dbReference type="EMBL" id="KAF2828765.1"/>
    </source>
</evidence>
<dbReference type="EMBL" id="MU006222">
    <property type="protein sequence ID" value="KAF2828765.1"/>
    <property type="molecule type" value="Genomic_DNA"/>
</dbReference>
<evidence type="ECO:0000313" key="3">
    <source>
        <dbReference type="Proteomes" id="UP000799424"/>
    </source>
</evidence>
<protein>
    <recommendedName>
        <fullName evidence="1">Clr5 domain-containing protein</fullName>
    </recommendedName>
</protein>
<feature type="domain" description="Clr5" evidence="1">
    <location>
        <begin position="5"/>
        <end position="57"/>
    </location>
</feature>
<dbReference type="PANTHER" id="PTHR38788:SF3">
    <property type="entry name" value="CLR5 DOMAIN-CONTAINING PROTEIN"/>
    <property type="match status" value="1"/>
</dbReference>
<proteinExistence type="predicted"/>
<sequence length="751" mass="84438">MATSANRWEELKPVIESIYFDPSKKLSDVVLILKRDHNFDALEHQYKYQFKKWKWKKNMSSSTKNMMVEQIESRARAGKSGTNITLQGRAVEKHKIRRHMKNKARDDSKAMAFVKWNLPFAVMLKSHTRPFDHASPLSFSVATPGSDIAIDTPSSTGNTPSPTTALLEKKKRLDRAHLFAQGQHDKLLMSMDGDERSFKTAKHWGKGPRNWTAQLLDFGQFHSQHSRSLPGTPGDHTILTEELRPRPQPEGLCRWMIHLREDECDFSLEDEVPTNLQYQDPYDETTWSPWPHVQEDSPLPARLRDALEHNDFSSIAITSLPVAVPEIAQAAQRSPDELLVESLAFSIMSRNSAQVQNITGQLARKSLMPMSIYPFHMATSYLDGYTTCCDIFTSLLISFRGAKLRELFVNELGHTILDNLFMSILKSHSSAKPVVADASLKDTSRFVGEEVDVCGRWDADSPCVRQIYAEGVACIPFAWKHKFCHTSIQSVCHCIILLSSHTPIMVESASGLYVRRCFDCGKKLELGPLHSLVMTAYHLASSGCVEEDLFGILACLLCLLSCRLDPRTSANISVAALLQTASADALEVGCDHEELTPAQLAKRVSALLVAGTWTEKAQMGWEVFCGVLFAHNSILRQVHFEHHEFIPSFRTRKDLASLWASVQAEILSYRRLENGTDWISPRFSMKQLKHQLAQGQLLAVGYVEQNLLQPHCVCGNFNTSYISVLPDATDAELGNVEVWDRATYGSISDDF</sequence>
<evidence type="ECO:0000259" key="1">
    <source>
        <dbReference type="Pfam" id="PF14420"/>
    </source>
</evidence>
<accession>A0A6A7A836</accession>
<dbReference type="OrthoDB" id="539213at2759"/>
<dbReference type="Pfam" id="PF14420">
    <property type="entry name" value="Clr5"/>
    <property type="match status" value="1"/>
</dbReference>
<dbReference type="PANTHER" id="PTHR38788">
    <property type="entry name" value="CLR5 DOMAIN-CONTAINING PROTEIN"/>
    <property type="match status" value="1"/>
</dbReference>
<dbReference type="AlphaFoldDB" id="A0A6A7A836"/>